<proteinExistence type="predicted"/>
<gene>
    <name evidence="1" type="ORF">A9Q93_03915</name>
</gene>
<evidence type="ECO:0000313" key="1">
    <source>
        <dbReference type="EMBL" id="OUS18442.1"/>
    </source>
</evidence>
<dbReference type="Proteomes" id="UP000196102">
    <property type="component" value="Unassembled WGS sequence"/>
</dbReference>
<accession>A0A1Z8B769</accession>
<dbReference type="RefSeq" id="WP_303686076.1">
    <property type="nucleotide sequence ID" value="NZ_CAJXYO010000059.1"/>
</dbReference>
<protein>
    <submittedName>
        <fullName evidence="1">Uncharacterized protein</fullName>
    </submittedName>
</protein>
<organism evidence="1 2">
    <name type="scientific">Nonlabens dokdonensis</name>
    <dbReference type="NCBI Taxonomy" id="328515"/>
    <lineage>
        <taxon>Bacteria</taxon>
        <taxon>Pseudomonadati</taxon>
        <taxon>Bacteroidota</taxon>
        <taxon>Flavobacteriia</taxon>
        <taxon>Flavobacteriales</taxon>
        <taxon>Flavobacteriaceae</taxon>
        <taxon>Nonlabens</taxon>
    </lineage>
</organism>
<name>A0A1Z8B769_9FLAO</name>
<evidence type="ECO:0000313" key="2">
    <source>
        <dbReference type="Proteomes" id="UP000196102"/>
    </source>
</evidence>
<dbReference type="EMBL" id="MAAX01000066">
    <property type="protein sequence ID" value="OUS18442.1"/>
    <property type="molecule type" value="Genomic_DNA"/>
</dbReference>
<dbReference type="AlphaFoldDB" id="A0A1Z8B769"/>
<reference evidence="2" key="1">
    <citation type="journal article" date="2017" name="Proc. Natl. Acad. Sci. U.S.A.">
        <title>Simulation of Deepwater Horizon oil plume reveals substrate specialization within a complex community of hydrocarbon-degraders.</title>
        <authorList>
            <person name="Hu P."/>
            <person name="Dubinsky E.A."/>
            <person name="Probst A.J."/>
            <person name="Wang J."/>
            <person name="Sieber C.M.K."/>
            <person name="Tom L.M."/>
            <person name="Gardinali P."/>
            <person name="Banfield J.F."/>
            <person name="Atlas R.M."/>
            <person name="Andersen G.L."/>
        </authorList>
    </citation>
    <scope>NUCLEOTIDE SEQUENCE [LARGE SCALE GENOMIC DNA]</scope>
</reference>
<comment type="caution">
    <text evidence="1">The sequence shown here is derived from an EMBL/GenBank/DDBJ whole genome shotgun (WGS) entry which is preliminary data.</text>
</comment>
<sequence>MTVYSDDPSFEIVGVYTITDDQVVAELVEMYFAINYNIENDTLDQEEEEFKSGTLTITRNNDGTHVFNIDNGIVDIIGNDFTLDYQGTLTLLTP</sequence>